<dbReference type="PANTHER" id="PTHR45228">
    <property type="entry name" value="CYCLIC DI-GMP PHOSPHODIESTERASE TM_0186-RELATED"/>
    <property type="match status" value="1"/>
</dbReference>
<reference evidence="2 3" key="1">
    <citation type="journal article" date="2016" name="Nat. Commun.">
        <title>Thousands of microbial genomes shed light on interconnected biogeochemical processes in an aquifer system.</title>
        <authorList>
            <person name="Anantharaman K."/>
            <person name="Brown C.T."/>
            <person name="Hug L.A."/>
            <person name="Sharon I."/>
            <person name="Castelle C.J."/>
            <person name="Probst A.J."/>
            <person name="Thomas B.C."/>
            <person name="Singh A."/>
            <person name="Wilkins M.J."/>
            <person name="Karaoz U."/>
            <person name="Brodie E.L."/>
            <person name="Williams K.H."/>
            <person name="Hubbard S.S."/>
            <person name="Banfield J.F."/>
        </authorList>
    </citation>
    <scope>NUCLEOTIDE SEQUENCE [LARGE SCALE GENOMIC DNA]</scope>
</reference>
<dbReference type="Proteomes" id="UP000177187">
    <property type="component" value="Unassembled WGS sequence"/>
</dbReference>
<dbReference type="CDD" id="cd00077">
    <property type="entry name" value="HDc"/>
    <property type="match status" value="1"/>
</dbReference>
<dbReference type="InterPro" id="IPR037522">
    <property type="entry name" value="HD_GYP_dom"/>
</dbReference>
<dbReference type="PANTHER" id="PTHR45228:SF4">
    <property type="entry name" value="LIPOPROTEIN"/>
    <property type="match status" value="1"/>
</dbReference>
<dbReference type="Gene3D" id="1.10.3210.10">
    <property type="entry name" value="Hypothetical protein af1432"/>
    <property type="match status" value="1"/>
</dbReference>
<organism evidence="2 3">
    <name type="scientific">Candidatus Coatesbacteria bacterium RBG_13_66_14</name>
    <dbReference type="NCBI Taxonomy" id="1817816"/>
    <lineage>
        <taxon>Bacteria</taxon>
        <taxon>Candidatus Coatesiibacteriota</taxon>
    </lineage>
</organism>
<protein>
    <recommendedName>
        <fullName evidence="1">HD-GYP domain-containing protein</fullName>
    </recommendedName>
</protein>
<dbReference type="SUPFAM" id="SSF109604">
    <property type="entry name" value="HD-domain/PDEase-like"/>
    <property type="match status" value="1"/>
</dbReference>
<dbReference type="PROSITE" id="PS51832">
    <property type="entry name" value="HD_GYP"/>
    <property type="match status" value="1"/>
</dbReference>
<dbReference type="AlphaFoldDB" id="A0A1F5EW95"/>
<accession>A0A1F5EW95</accession>
<proteinExistence type="predicted"/>
<dbReference type="EMBL" id="MFAF01000144">
    <property type="protein sequence ID" value="OGD71681.1"/>
    <property type="molecule type" value="Genomic_DNA"/>
</dbReference>
<dbReference type="Pfam" id="PF13487">
    <property type="entry name" value="HD_5"/>
    <property type="match status" value="1"/>
</dbReference>
<dbReference type="STRING" id="1817816.A2Y64_09585"/>
<dbReference type="InterPro" id="IPR052020">
    <property type="entry name" value="Cyclic_di-GMP/3'3'-cGAMP_PDE"/>
</dbReference>
<dbReference type="InterPro" id="IPR003607">
    <property type="entry name" value="HD/PDEase_dom"/>
</dbReference>
<sequence length="471" mass="52278">MKLADLLNDFALATRTQLVVLTKAGIERLGSPKDHCPTFSDRADAPCLEQLTKSHDRVIDCGGGSEAISIHPEVPGLMQVIICRRGDGAKADLGVLSRLLRLQLVPYAELGVAAPDKNPLNTNLRLELAALTGLREMENRLGAALDPETFFGDLVAYLGELYDTDAAVALWRRPDGDLGARAEGVKLPGRRGLEEAFDKLGKLPTRHTPIKPMQNKHFLRFEASFDLKPDSGVGMAFGEVPFPYHVFLVWKRPEAAAEFLERLETIHGQLAVFVERLARHSTVDSSYLATVRTMVNALEARDPYHRGHSDRVMRYAVRLGRARGLGHEELTSLSFAAVLHDIGKVGLAEEIIGKDTPLDEAEWVVVRRHPIVGEALVGGVPYLEEAARTIRHHHERWDGEGYPNRLAGEEIPLPARILAIAESYDAMTSERPYRHPLTTERALLELEGNAGEQFDPELVPLFIENRCYEEP</sequence>
<evidence type="ECO:0000313" key="3">
    <source>
        <dbReference type="Proteomes" id="UP000177187"/>
    </source>
</evidence>
<evidence type="ECO:0000313" key="2">
    <source>
        <dbReference type="EMBL" id="OGD71681.1"/>
    </source>
</evidence>
<gene>
    <name evidence="2" type="ORF">A2Y64_09585</name>
</gene>
<feature type="domain" description="HD-GYP" evidence="1">
    <location>
        <begin position="283"/>
        <end position="471"/>
    </location>
</feature>
<comment type="caution">
    <text evidence="2">The sequence shown here is derived from an EMBL/GenBank/DDBJ whole genome shotgun (WGS) entry which is preliminary data.</text>
</comment>
<evidence type="ECO:0000259" key="1">
    <source>
        <dbReference type="PROSITE" id="PS51832"/>
    </source>
</evidence>
<name>A0A1F5EW95_9BACT</name>
<dbReference type="SMART" id="SM00471">
    <property type="entry name" value="HDc"/>
    <property type="match status" value="1"/>
</dbReference>